<feature type="transmembrane region" description="Helical" evidence="7">
    <location>
        <begin position="174"/>
        <end position="193"/>
    </location>
</feature>
<evidence type="ECO:0000313" key="10">
    <source>
        <dbReference type="Proteomes" id="UP000663829"/>
    </source>
</evidence>
<dbReference type="SUPFAM" id="SSF81338">
    <property type="entry name" value="Aquaporin-like"/>
    <property type="match status" value="1"/>
</dbReference>
<evidence type="ECO:0000256" key="1">
    <source>
        <dbReference type="ARBA" id="ARBA00004141"/>
    </source>
</evidence>
<dbReference type="AlphaFoldDB" id="A0A814Q0U6"/>
<protein>
    <recommendedName>
        <fullName evidence="11">Aquaporin</fullName>
    </recommendedName>
</protein>
<comment type="subcellular location">
    <subcellularLocation>
        <location evidence="1">Membrane</location>
        <topology evidence="1">Multi-pass membrane protein</topology>
    </subcellularLocation>
</comment>
<sequence length="194" mass="20621">MSVTQPLISAHDTHEQSLNRYFSTNTTAATNMAEDEIAIENKRTANGFLKPPSFIVKLVCELLGTLIFVFFGAGCAAKQPGLLPASTAHGLVTVWLVYVFGPVSGGHFNAAATLAFALTGKMKPLEILGYLAAQAVGCLIAGAMLLWLYVGADRDGAALNPWRWLGPAVASSTYASYAWIYWVGPVAGFMLGYG</sequence>
<evidence type="ECO:0000256" key="2">
    <source>
        <dbReference type="ARBA" id="ARBA00006175"/>
    </source>
</evidence>
<accession>A0A814Q0U6</accession>
<dbReference type="GO" id="GO:0015250">
    <property type="term" value="F:water channel activity"/>
    <property type="evidence" value="ECO:0007669"/>
    <property type="project" value="TreeGrafter"/>
</dbReference>
<dbReference type="OrthoDB" id="3222at2759"/>
<evidence type="ECO:0000256" key="3">
    <source>
        <dbReference type="ARBA" id="ARBA00022692"/>
    </source>
</evidence>
<dbReference type="InterPro" id="IPR000425">
    <property type="entry name" value="MIP"/>
</dbReference>
<evidence type="ECO:0000256" key="6">
    <source>
        <dbReference type="RuleBase" id="RU000477"/>
    </source>
</evidence>
<reference evidence="8" key="1">
    <citation type="submission" date="2021-02" db="EMBL/GenBank/DDBJ databases">
        <authorList>
            <person name="Nowell W R."/>
        </authorList>
    </citation>
    <scope>NUCLEOTIDE SEQUENCE</scope>
</reference>
<keyword evidence="5 7" id="KW-0472">Membrane</keyword>
<feature type="non-terminal residue" evidence="8">
    <location>
        <position position="1"/>
    </location>
</feature>
<dbReference type="Proteomes" id="UP000681722">
    <property type="component" value="Unassembled WGS sequence"/>
</dbReference>
<keyword evidence="6" id="KW-0813">Transport</keyword>
<keyword evidence="4 7" id="KW-1133">Transmembrane helix</keyword>
<evidence type="ECO:0000256" key="7">
    <source>
        <dbReference type="SAM" id="Phobius"/>
    </source>
</evidence>
<feature type="transmembrane region" description="Helical" evidence="7">
    <location>
        <begin position="54"/>
        <end position="74"/>
    </location>
</feature>
<dbReference type="InterPro" id="IPR034294">
    <property type="entry name" value="Aquaporin_transptr"/>
</dbReference>
<comment type="caution">
    <text evidence="8">The sequence shown here is derived from an EMBL/GenBank/DDBJ whole genome shotgun (WGS) entry which is preliminary data.</text>
</comment>
<dbReference type="InterPro" id="IPR023271">
    <property type="entry name" value="Aquaporin-like"/>
</dbReference>
<proteinExistence type="inferred from homology"/>
<dbReference type="EMBL" id="CAJOBC010005844">
    <property type="protein sequence ID" value="CAF3877839.1"/>
    <property type="molecule type" value="Genomic_DNA"/>
</dbReference>
<dbReference type="Gene3D" id="1.20.1080.10">
    <property type="entry name" value="Glycerol uptake facilitator protein"/>
    <property type="match status" value="2"/>
</dbReference>
<name>A0A814Q0U6_9BILA</name>
<evidence type="ECO:0008006" key="11">
    <source>
        <dbReference type="Google" id="ProtNLM"/>
    </source>
</evidence>
<dbReference type="GO" id="GO:0005886">
    <property type="term" value="C:plasma membrane"/>
    <property type="evidence" value="ECO:0007669"/>
    <property type="project" value="TreeGrafter"/>
</dbReference>
<organism evidence="8 10">
    <name type="scientific">Didymodactylos carnosus</name>
    <dbReference type="NCBI Taxonomy" id="1234261"/>
    <lineage>
        <taxon>Eukaryota</taxon>
        <taxon>Metazoa</taxon>
        <taxon>Spiralia</taxon>
        <taxon>Gnathifera</taxon>
        <taxon>Rotifera</taxon>
        <taxon>Eurotatoria</taxon>
        <taxon>Bdelloidea</taxon>
        <taxon>Philodinida</taxon>
        <taxon>Philodinidae</taxon>
        <taxon>Didymodactylos</taxon>
    </lineage>
</organism>
<evidence type="ECO:0000313" key="9">
    <source>
        <dbReference type="EMBL" id="CAF3877839.1"/>
    </source>
</evidence>
<dbReference type="EMBL" id="CAJNOQ010005844">
    <property type="protein sequence ID" value="CAF1113711.1"/>
    <property type="molecule type" value="Genomic_DNA"/>
</dbReference>
<evidence type="ECO:0000256" key="5">
    <source>
        <dbReference type="ARBA" id="ARBA00023136"/>
    </source>
</evidence>
<evidence type="ECO:0000256" key="4">
    <source>
        <dbReference type="ARBA" id="ARBA00022989"/>
    </source>
</evidence>
<feature type="transmembrane region" description="Helical" evidence="7">
    <location>
        <begin position="130"/>
        <end position="150"/>
    </location>
</feature>
<dbReference type="PRINTS" id="PR00783">
    <property type="entry name" value="MINTRINSICP"/>
</dbReference>
<dbReference type="PANTHER" id="PTHR19139">
    <property type="entry name" value="AQUAPORIN TRANSPORTER"/>
    <property type="match status" value="1"/>
</dbReference>
<dbReference type="Proteomes" id="UP000663829">
    <property type="component" value="Unassembled WGS sequence"/>
</dbReference>
<gene>
    <name evidence="8" type="ORF">GPM918_LOCUS19356</name>
    <name evidence="9" type="ORF">SRO942_LOCUS19353</name>
</gene>
<keyword evidence="10" id="KW-1185">Reference proteome</keyword>
<keyword evidence="3 6" id="KW-0812">Transmembrane</keyword>
<evidence type="ECO:0000313" key="8">
    <source>
        <dbReference type="EMBL" id="CAF1113711.1"/>
    </source>
</evidence>
<feature type="transmembrane region" description="Helical" evidence="7">
    <location>
        <begin position="94"/>
        <end position="118"/>
    </location>
</feature>
<dbReference type="Pfam" id="PF00230">
    <property type="entry name" value="MIP"/>
    <property type="match status" value="1"/>
</dbReference>
<comment type="similarity">
    <text evidence="2 6">Belongs to the MIP/aquaporin (TC 1.A.8) family.</text>
</comment>
<dbReference type="PANTHER" id="PTHR19139:SF199">
    <property type="entry name" value="MIP17260P"/>
    <property type="match status" value="1"/>
</dbReference>